<evidence type="ECO:0000313" key="19">
    <source>
        <dbReference type="EMBL" id="EOT83973.1"/>
    </source>
</evidence>
<evidence type="ECO:0000313" key="20">
    <source>
        <dbReference type="Proteomes" id="UP000015961"/>
    </source>
</evidence>
<evidence type="ECO:0000256" key="6">
    <source>
        <dbReference type="ARBA" id="ARBA00022619"/>
    </source>
</evidence>
<dbReference type="RefSeq" id="WP_016185432.1">
    <property type="nucleotide sequence ID" value="NZ_ASWO01000005.1"/>
</dbReference>
<keyword evidence="9 14" id="KW-0521">NADP</keyword>
<feature type="binding site" evidence="16">
    <location>
        <position position="197"/>
    </location>
    <ligand>
        <name>NADP(+)</name>
        <dbReference type="ChEBI" id="CHEBI:58349"/>
    </ligand>
</feature>
<dbReference type="STRING" id="1140003.OMY_00980"/>
<dbReference type="SUPFAM" id="SSF53597">
    <property type="entry name" value="Dihydrofolate reductase-like"/>
    <property type="match status" value="1"/>
</dbReference>
<dbReference type="EC" id="1.1.1.193" evidence="14"/>
<dbReference type="InterPro" id="IPR016192">
    <property type="entry name" value="APOBEC/CMP_deaminase_Zn-bd"/>
</dbReference>
<dbReference type="PANTHER" id="PTHR38011:SF7">
    <property type="entry name" value="2,5-DIAMINO-6-RIBOSYLAMINO-4(3H)-PYRIMIDINONE 5'-PHOSPHATE REDUCTASE"/>
    <property type="match status" value="1"/>
</dbReference>
<keyword evidence="8 14" id="KW-0862">Zinc</keyword>
<evidence type="ECO:0000256" key="1">
    <source>
        <dbReference type="ARBA" id="ARBA00002151"/>
    </source>
</evidence>
<feature type="binding site" evidence="17">
    <location>
        <position position="85"/>
    </location>
    <ligand>
        <name>Zn(2+)</name>
        <dbReference type="ChEBI" id="CHEBI:29105"/>
        <note>catalytic</note>
    </ligand>
</feature>
<comment type="caution">
    <text evidence="19">The sequence shown here is derived from an EMBL/GenBank/DDBJ whole genome shotgun (WGS) entry which is preliminary data.</text>
</comment>
<dbReference type="GO" id="GO:0008703">
    <property type="term" value="F:5-amino-6-(5-phosphoribosylamino)uracil reductase activity"/>
    <property type="evidence" value="ECO:0007669"/>
    <property type="project" value="UniProtKB-EC"/>
</dbReference>
<dbReference type="InterPro" id="IPR004794">
    <property type="entry name" value="Eubact_RibD"/>
</dbReference>
<dbReference type="InterPro" id="IPR050765">
    <property type="entry name" value="Riboflavin_Biosynth_HTPR"/>
</dbReference>
<dbReference type="Proteomes" id="UP000015961">
    <property type="component" value="Unassembled WGS sequence"/>
</dbReference>
<dbReference type="AlphaFoldDB" id="S0L7W4"/>
<evidence type="ECO:0000256" key="8">
    <source>
        <dbReference type="ARBA" id="ARBA00022833"/>
    </source>
</evidence>
<dbReference type="PATRIC" id="fig|1140003.3.peg.936"/>
<feature type="binding site" evidence="16">
    <location>
        <position position="155"/>
    </location>
    <ligand>
        <name>NADP(+)</name>
        <dbReference type="ChEBI" id="CHEBI:58349"/>
    </ligand>
</feature>
<accession>S0L7W4</accession>
<feature type="binding site" evidence="16">
    <location>
        <begin position="289"/>
        <end position="295"/>
    </location>
    <ligand>
        <name>NADP(+)</name>
        <dbReference type="ChEBI" id="CHEBI:58349"/>
    </ligand>
</feature>
<evidence type="ECO:0000256" key="9">
    <source>
        <dbReference type="ARBA" id="ARBA00022857"/>
    </source>
</evidence>
<keyword evidence="6 14" id="KW-0686">Riboflavin biosynthesis</keyword>
<dbReference type="Gene3D" id="3.40.140.10">
    <property type="entry name" value="Cytidine Deaminase, domain 2"/>
    <property type="match status" value="1"/>
</dbReference>
<evidence type="ECO:0000256" key="14">
    <source>
        <dbReference type="PIRNR" id="PIRNR006769"/>
    </source>
</evidence>
<dbReference type="Gene3D" id="3.40.430.10">
    <property type="entry name" value="Dihydrofolate Reductase, subunit A"/>
    <property type="match status" value="1"/>
</dbReference>
<evidence type="ECO:0000256" key="2">
    <source>
        <dbReference type="ARBA" id="ARBA00004882"/>
    </source>
</evidence>
<feature type="binding site" evidence="16">
    <location>
        <position position="201"/>
    </location>
    <ligand>
        <name>NADP(+)</name>
        <dbReference type="ChEBI" id="CHEBI:58349"/>
    </ligand>
</feature>
<dbReference type="GO" id="GO:0009231">
    <property type="term" value="P:riboflavin biosynthetic process"/>
    <property type="evidence" value="ECO:0007669"/>
    <property type="project" value="UniProtKB-UniPathway"/>
</dbReference>
<keyword evidence="7 14" id="KW-0479">Metal-binding</keyword>
<comment type="pathway">
    <text evidence="3 14">Cofactor biosynthesis; riboflavin biosynthesis; 5-amino-6-(D-ribitylamino)uracil from GTP: step 3/4.</text>
</comment>
<comment type="similarity">
    <text evidence="5 14">In the C-terminal section; belongs to the HTP reductase family.</text>
</comment>
<dbReference type="CDD" id="cd01284">
    <property type="entry name" value="Riboflavin_deaminase-reductase"/>
    <property type="match status" value="1"/>
</dbReference>
<feature type="binding site" evidence="16">
    <location>
        <position position="287"/>
    </location>
    <ligand>
        <name>substrate</name>
    </ligand>
</feature>
<evidence type="ECO:0000256" key="15">
    <source>
        <dbReference type="PIRSR" id="PIRSR006769-1"/>
    </source>
</evidence>
<dbReference type="PROSITE" id="PS00903">
    <property type="entry name" value="CYT_DCMP_DEAMINASES_1"/>
    <property type="match status" value="1"/>
</dbReference>
<dbReference type="NCBIfam" id="TIGR00326">
    <property type="entry name" value="eubact_ribD"/>
    <property type="match status" value="1"/>
</dbReference>
<keyword evidence="14" id="KW-0378">Hydrolase</keyword>
<evidence type="ECO:0000256" key="16">
    <source>
        <dbReference type="PIRSR" id="PIRSR006769-2"/>
    </source>
</evidence>
<evidence type="ECO:0000256" key="4">
    <source>
        <dbReference type="ARBA" id="ARBA00005259"/>
    </source>
</evidence>
<organism evidence="19 20">
    <name type="scientific">Enterococcus sulfureus ATCC 49903</name>
    <dbReference type="NCBI Taxonomy" id="1140003"/>
    <lineage>
        <taxon>Bacteria</taxon>
        <taxon>Bacillati</taxon>
        <taxon>Bacillota</taxon>
        <taxon>Bacilli</taxon>
        <taxon>Lactobacillales</taxon>
        <taxon>Enterococcaceae</taxon>
        <taxon>Enterococcus</taxon>
    </lineage>
</organism>
<comment type="cofactor">
    <cofactor evidence="14 17">
        <name>Zn(2+)</name>
        <dbReference type="ChEBI" id="CHEBI:29105"/>
    </cofactor>
    <text evidence="14 17">Binds 1 zinc ion.</text>
</comment>
<dbReference type="PANTHER" id="PTHR38011">
    <property type="entry name" value="DIHYDROFOLATE REDUCTASE FAMILY PROTEIN (AFU_ORTHOLOGUE AFUA_8G06820)"/>
    <property type="match status" value="1"/>
</dbReference>
<comment type="function">
    <text evidence="1 14">Converts 2,5-diamino-6-(ribosylamino)-4(3h)-pyrimidinone 5'-phosphate into 5-amino-6-(ribosylamino)-2,4(1h,3h)-pyrimidinedione 5'-phosphate.</text>
</comment>
<dbReference type="EMBL" id="ASWO01000005">
    <property type="protein sequence ID" value="EOT83973.1"/>
    <property type="molecule type" value="Genomic_DNA"/>
</dbReference>
<feature type="domain" description="CMP/dCMP-type deaminase" evidence="18">
    <location>
        <begin position="1"/>
        <end position="122"/>
    </location>
</feature>
<comment type="catalytic activity">
    <reaction evidence="12 14">
        <text>5-amino-6-(5-phospho-D-ribitylamino)uracil + NADP(+) = 5-amino-6-(5-phospho-D-ribosylamino)uracil + NADPH + H(+)</text>
        <dbReference type="Rhea" id="RHEA:17845"/>
        <dbReference type="ChEBI" id="CHEBI:15378"/>
        <dbReference type="ChEBI" id="CHEBI:57783"/>
        <dbReference type="ChEBI" id="CHEBI:58349"/>
        <dbReference type="ChEBI" id="CHEBI:58421"/>
        <dbReference type="ChEBI" id="CHEBI:58453"/>
        <dbReference type="EC" id="1.1.1.193"/>
    </reaction>
</comment>
<feature type="binding site" evidence="16">
    <location>
        <position position="205"/>
    </location>
    <ligand>
        <name>substrate</name>
    </ligand>
</feature>
<comment type="similarity">
    <text evidence="4 14">In the N-terminal section; belongs to the cytidine and deoxycytidylate deaminase family.</text>
</comment>
<name>S0L7W4_9ENTE</name>
<dbReference type="PIRSF" id="PIRSF006769">
    <property type="entry name" value="RibD"/>
    <property type="match status" value="1"/>
</dbReference>
<sequence>MHKQYMDLAIQEAKKGTYTTYKNPRVGAVLVKNDKIIATGAHLAYGQPHAERHVLTQCESPEDVHNSTLYVTLEPCHHFGKQPPCTQAVVESGITRVVIGQLDPNPLVSGQGKAYLESCGIEVIVGIQEQEVRALNRAYLTFYEQNRPYVVLKQAITLDGKISIVHNQRTNITSVDAIAQVRKERAYYQAILVGSQTVLADNPSLLTTESTKFPPLRIVLDRTGRLFSNLTYAIFQETNVPVWIFTKYASIPKLPKHVQVCQLTTDDSITEVLMYLKREGVQSVYVEGGAHIHNAFLQADYVDEVITYLSPTLIGGNSVSSFFDHTTVPTMKKLSLHHIELVGEDLKIVARRDRPCLQA</sequence>
<proteinExistence type="inferred from homology"/>
<reference evidence="19 20" key="1">
    <citation type="submission" date="2013-03" db="EMBL/GenBank/DDBJ databases">
        <title>The Genome Sequence of Enterococcus sulfureus ATCC_49903 (PacBio/Illumina hybrid assembly).</title>
        <authorList>
            <consortium name="The Broad Institute Genomics Platform"/>
            <consortium name="The Broad Institute Genome Sequencing Center for Infectious Disease"/>
            <person name="Earl A."/>
            <person name="Russ C."/>
            <person name="Gilmore M."/>
            <person name="Surin D."/>
            <person name="Walker B."/>
            <person name="Young S."/>
            <person name="Zeng Q."/>
            <person name="Gargeya S."/>
            <person name="Fitzgerald M."/>
            <person name="Haas B."/>
            <person name="Abouelleil A."/>
            <person name="Allen A.W."/>
            <person name="Alvarado L."/>
            <person name="Arachchi H.M."/>
            <person name="Berlin A.M."/>
            <person name="Chapman S.B."/>
            <person name="Gainer-Dewar J."/>
            <person name="Goldberg J."/>
            <person name="Griggs A."/>
            <person name="Gujja S."/>
            <person name="Hansen M."/>
            <person name="Howarth C."/>
            <person name="Imamovic A."/>
            <person name="Ireland A."/>
            <person name="Larimer J."/>
            <person name="McCowan C."/>
            <person name="Murphy C."/>
            <person name="Pearson M."/>
            <person name="Poon T.W."/>
            <person name="Priest M."/>
            <person name="Roberts A."/>
            <person name="Saif S."/>
            <person name="Shea T."/>
            <person name="Sisk P."/>
            <person name="Sykes S."/>
            <person name="Wortman J."/>
            <person name="Nusbaum C."/>
            <person name="Birren B."/>
        </authorList>
    </citation>
    <scope>NUCLEOTIDE SEQUENCE [LARGE SCALE GENOMIC DNA]</scope>
    <source>
        <strain evidence="19 20">ATCC 49903</strain>
    </source>
</reference>
<feature type="binding site" evidence="17">
    <location>
        <position position="49"/>
    </location>
    <ligand>
        <name>Zn(2+)</name>
        <dbReference type="ChEBI" id="CHEBI:29105"/>
        <note>catalytic</note>
    </ligand>
</feature>
<dbReference type="eggNOG" id="COG0117">
    <property type="taxonomic scope" value="Bacteria"/>
</dbReference>
<evidence type="ECO:0000256" key="5">
    <source>
        <dbReference type="ARBA" id="ARBA00007417"/>
    </source>
</evidence>
<gene>
    <name evidence="19" type="ORF">I573_01698</name>
</gene>
<comment type="catalytic activity">
    <reaction evidence="13 14">
        <text>2,5-diamino-6-hydroxy-4-(5-phosphoribosylamino)-pyrimidine + H2O + H(+) = 5-amino-6-(5-phospho-D-ribosylamino)uracil + NH4(+)</text>
        <dbReference type="Rhea" id="RHEA:21868"/>
        <dbReference type="ChEBI" id="CHEBI:15377"/>
        <dbReference type="ChEBI" id="CHEBI:15378"/>
        <dbReference type="ChEBI" id="CHEBI:28938"/>
        <dbReference type="ChEBI" id="CHEBI:58453"/>
        <dbReference type="ChEBI" id="CHEBI:58614"/>
        <dbReference type="EC" id="3.5.4.26"/>
    </reaction>
</comment>
<evidence type="ECO:0000256" key="10">
    <source>
        <dbReference type="ARBA" id="ARBA00023002"/>
    </source>
</evidence>
<evidence type="ECO:0000256" key="13">
    <source>
        <dbReference type="ARBA" id="ARBA00049886"/>
    </source>
</evidence>
<dbReference type="GO" id="GO:0008270">
    <property type="term" value="F:zinc ion binding"/>
    <property type="evidence" value="ECO:0007669"/>
    <property type="project" value="InterPro"/>
</dbReference>
<dbReference type="Pfam" id="PF00383">
    <property type="entry name" value="dCMP_cyt_deam_1"/>
    <property type="match status" value="1"/>
</dbReference>
<comment type="pathway">
    <text evidence="2 14">Cofactor biosynthesis; riboflavin biosynthesis; 5-amino-6-(D-ribitylamino)uracil from GTP: step 2/4.</text>
</comment>
<evidence type="ECO:0000256" key="17">
    <source>
        <dbReference type="PIRSR" id="PIRSR006769-3"/>
    </source>
</evidence>
<evidence type="ECO:0000256" key="11">
    <source>
        <dbReference type="ARBA" id="ARBA00023268"/>
    </source>
</evidence>
<dbReference type="eggNOG" id="COG1985">
    <property type="taxonomic scope" value="Bacteria"/>
</dbReference>
<dbReference type="GO" id="GO:0008835">
    <property type="term" value="F:diaminohydroxyphosphoribosylaminopyrimidine deaminase activity"/>
    <property type="evidence" value="ECO:0007669"/>
    <property type="project" value="UniProtKB-EC"/>
</dbReference>
<feature type="binding site" evidence="16">
    <location>
        <position position="185"/>
    </location>
    <ligand>
        <name>substrate</name>
    </ligand>
</feature>
<dbReference type="InterPro" id="IPR002125">
    <property type="entry name" value="CMP_dCMP_dom"/>
</dbReference>
<dbReference type="SUPFAM" id="SSF53927">
    <property type="entry name" value="Cytidine deaminase-like"/>
    <property type="match status" value="1"/>
</dbReference>
<dbReference type="Pfam" id="PF01872">
    <property type="entry name" value="RibD_C"/>
    <property type="match status" value="1"/>
</dbReference>
<evidence type="ECO:0000256" key="12">
    <source>
        <dbReference type="ARBA" id="ARBA00049861"/>
    </source>
</evidence>
<dbReference type="UniPathway" id="UPA00275">
    <property type="reaction ID" value="UER00401"/>
</dbReference>
<feature type="active site" description="Proton donor" evidence="15">
    <location>
        <position position="51"/>
    </location>
</feature>
<evidence type="ECO:0000259" key="18">
    <source>
        <dbReference type="PROSITE" id="PS51747"/>
    </source>
</evidence>
<keyword evidence="11" id="KW-0511">Multifunctional enzyme</keyword>
<dbReference type="InterPro" id="IPR002734">
    <property type="entry name" value="RibDG_C"/>
</dbReference>
<keyword evidence="20" id="KW-1185">Reference proteome</keyword>
<evidence type="ECO:0000256" key="3">
    <source>
        <dbReference type="ARBA" id="ARBA00004910"/>
    </source>
</evidence>
<dbReference type="EC" id="3.5.4.26" evidence="14"/>
<dbReference type="InterPro" id="IPR016193">
    <property type="entry name" value="Cytidine_deaminase-like"/>
</dbReference>
<keyword evidence="10 14" id="KW-0560">Oxidoreductase</keyword>
<dbReference type="PROSITE" id="PS51747">
    <property type="entry name" value="CYT_DCMP_DEAMINASES_2"/>
    <property type="match status" value="1"/>
</dbReference>
<evidence type="ECO:0000256" key="7">
    <source>
        <dbReference type="ARBA" id="ARBA00022723"/>
    </source>
</evidence>
<dbReference type="InterPro" id="IPR024072">
    <property type="entry name" value="DHFR-like_dom_sf"/>
</dbReference>
<feature type="binding site" evidence="17">
    <location>
        <position position="76"/>
    </location>
    <ligand>
        <name>Zn(2+)</name>
        <dbReference type="ChEBI" id="CHEBI:29105"/>
        <note>catalytic</note>
    </ligand>
</feature>
<dbReference type="OrthoDB" id="9800865at2"/>
<protein>
    <recommendedName>
        <fullName evidence="14">Riboflavin biosynthesis protein RibD</fullName>
    </recommendedName>
    <domain>
        <recommendedName>
            <fullName evidence="14">Diaminohydroxyphosphoribosylaminopyrimidine deaminase</fullName>
            <shortName evidence="14">DRAP deaminase</shortName>
            <ecNumber evidence="14">3.5.4.26</ecNumber>
        </recommendedName>
        <alternativeName>
            <fullName evidence="14">Riboflavin-specific deaminase</fullName>
        </alternativeName>
    </domain>
    <domain>
        <recommendedName>
            <fullName evidence="14">5-amino-6-(5-phosphoribosylamino)uracil reductase</fullName>
            <ecNumber evidence="14">1.1.1.193</ecNumber>
        </recommendedName>
        <alternativeName>
            <fullName evidence="14">HTP reductase</fullName>
        </alternativeName>
    </domain>
</protein>